<name>A0A7W7MR74_9ACTN</name>
<dbReference type="SUPFAM" id="SSF55785">
    <property type="entry name" value="PYP-like sensor domain (PAS domain)"/>
    <property type="match status" value="2"/>
</dbReference>
<evidence type="ECO:0000313" key="4">
    <source>
        <dbReference type="EMBL" id="MBB4763189.1"/>
    </source>
</evidence>
<comment type="caution">
    <text evidence="4">The sequence shown here is derived from an EMBL/GenBank/DDBJ whole genome shotgun (WGS) entry which is preliminary data.</text>
</comment>
<sequence>MVAYAKLMDPAACEAVYDATIATNPDAFIGAVSMAGQLVTPPEGFGGGGLRQIVGVQSALALVVPEDARIAIDAWHVALNEGVTSCLVHPAAAPTELVRMHLIDMRSRFGVFATILTGLQGRPEGVALEYAPLRPRLVSMRKNQAAVITAADPEISLVLGWSPDELINTRSIDLVHPDDHGRAIASWVDLLGTPLGEIRRVRLRHLHRDGHAVWMEVANRNMLADPDDPAVVAEMLDISDEMAAQEAMRAGEQLMRRLTETIPMGIVQIDADRRIVYQNERAARALGAGTGEFLDEKCLGPIVSAERPAVDAAIAAVLGAGHDVDVEYGHRASGDLRRVRANLRSLTAESGEVTGAIICLTDITDDVRLRDELKVRATYDALTGCRNRASTLTALQEALTGPGRTRGTAVVFIDLNKFKEVNDEHGHAAGDELLTYVAGLLRASVREGDVVGRFGGDEFVVICSDVPGPGRARRIGESLVAALEASHLDVAGQRLLPQASIGVAWGDPDTGSPDLLIARADAAMYAAKNARTGRLALALAD</sequence>
<evidence type="ECO:0000259" key="2">
    <source>
        <dbReference type="PROSITE" id="PS50113"/>
    </source>
</evidence>
<dbReference type="InterPro" id="IPR000014">
    <property type="entry name" value="PAS"/>
</dbReference>
<dbReference type="AlphaFoldDB" id="A0A7W7MR74"/>
<dbReference type="InterPro" id="IPR013655">
    <property type="entry name" value="PAS_fold_3"/>
</dbReference>
<dbReference type="Gene3D" id="3.30.450.20">
    <property type="entry name" value="PAS domain"/>
    <property type="match status" value="2"/>
</dbReference>
<evidence type="ECO:0000259" key="1">
    <source>
        <dbReference type="PROSITE" id="PS50112"/>
    </source>
</evidence>
<dbReference type="InterPro" id="IPR000160">
    <property type="entry name" value="GGDEF_dom"/>
</dbReference>
<feature type="domain" description="GGDEF" evidence="3">
    <location>
        <begin position="406"/>
        <end position="541"/>
    </location>
</feature>
<keyword evidence="5" id="KW-1185">Reference proteome</keyword>
<dbReference type="PROSITE" id="PS50887">
    <property type="entry name" value="GGDEF"/>
    <property type="match status" value="1"/>
</dbReference>
<dbReference type="InterPro" id="IPR043128">
    <property type="entry name" value="Rev_trsase/Diguanyl_cyclase"/>
</dbReference>
<gene>
    <name evidence="4" type="ORF">BJ971_003745</name>
</gene>
<dbReference type="InterPro" id="IPR000700">
    <property type="entry name" value="PAS-assoc_C"/>
</dbReference>
<dbReference type="Gene3D" id="3.30.70.270">
    <property type="match status" value="1"/>
</dbReference>
<dbReference type="PANTHER" id="PTHR44757">
    <property type="entry name" value="DIGUANYLATE CYCLASE DGCP"/>
    <property type="match status" value="1"/>
</dbReference>
<dbReference type="SUPFAM" id="SSF55073">
    <property type="entry name" value="Nucleotide cyclase"/>
    <property type="match status" value="1"/>
</dbReference>
<dbReference type="NCBIfam" id="TIGR00254">
    <property type="entry name" value="GGDEF"/>
    <property type="match status" value="1"/>
</dbReference>
<organism evidence="4 5">
    <name type="scientific">Actinoplanes digitatis</name>
    <dbReference type="NCBI Taxonomy" id="1868"/>
    <lineage>
        <taxon>Bacteria</taxon>
        <taxon>Bacillati</taxon>
        <taxon>Actinomycetota</taxon>
        <taxon>Actinomycetes</taxon>
        <taxon>Micromonosporales</taxon>
        <taxon>Micromonosporaceae</taxon>
        <taxon>Actinoplanes</taxon>
    </lineage>
</organism>
<dbReference type="Pfam" id="PF08447">
    <property type="entry name" value="PAS_3"/>
    <property type="match status" value="1"/>
</dbReference>
<dbReference type="InterPro" id="IPR052155">
    <property type="entry name" value="Biofilm_reg_signaling"/>
</dbReference>
<dbReference type="RefSeq" id="WP_184994526.1">
    <property type="nucleotide sequence ID" value="NZ_BOMK01000010.1"/>
</dbReference>
<dbReference type="SMART" id="SM00267">
    <property type="entry name" value="GGDEF"/>
    <property type="match status" value="1"/>
</dbReference>
<proteinExistence type="predicted"/>
<dbReference type="CDD" id="cd00130">
    <property type="entry name" value="PAS"/>
    <property type="match status" value="2"/>
</dbReference>
<dbReference type="InterPro" id="IPR035965">
    <property type="entry name" value="PAS-like_dom_sf"/>
</dbReference>
<evidence type="ECO:0000313" key="5">
    <source>
        <dbReference type="Proteomes" id="UP000578112"/>
    </source>
</evidence>
<feature type="domain" description="PAC" evidence="2">
    <location>
        <begin position="199"/>
        <end position="250"/>
    </location>
</feature>
<dbReference type="SMART" id="SM00091">
    <property type="entry name" value="PAS"/>
    <property type="match status" value="2"/>
</dbReference>
<dbReference type="PROSITE" id="PS50112">
    <property type="entry name" value="PAS"/>
    <property type="match status" value="2"/>
</dbReference>
<evidence type="ECO:0000259" key="3">
    <source>
        <dbReference type="PROSITE" id="PS50887"/>
    </source>
</evidence>
<feature type="domain" description="PAS" evidence="1">
    <location>
        <begin position="148"/>
        <end position="180"/>
    </location>
</feature>
<dbReference type="Pfam" id="PF00990">
    <property type="entry name" value="GGDEF"/>
    <property type="match status" value="1"/>
</dbReference>
<dbReference type="CDD" id="cd01949">
    <property type="entry name" value="GGDEF"/>
    <property type="match status" value="1"/>
</dbReference>
<dbReference type="PANTHER" id="PTHR44757:SF2">
    <property type="entry name" value="BIOFILM ARCHITECTURE MAINTENANCE PROTEIN MBAA"/>
    <property type="match status" value="1"/>
</dbReference>
<feature type="domain" description="PAC" evidence="2">
    <location>
        <begin position="322"/>
        <end position="375"/>
    </location>
</feature>
<dbReference type="Pfam" id="PF08448">
    <property type="entry name" value="PAS_4"/>
    <property type="match status" value="1"/>
</dbReference>
<dbReference type="InterPro" id="IPR029787">
    <property type="entry name" value="Nucleotide_cyclase"/>
</dbReference>
<dbReference type="Proteomes" id="UP000578112">
    <property type="component" value="Unassembled WGS sequence"/>
</dbReference>
<accession>A0A7W7MR74</accession>
<dbReference type="InterPro" id="IPR013656">
    <property type="entry name" value="PAS_4"/>
</dbReference>
<protein>
    <submittedName>
        <fullName evidence="4">Diguanylate cyclase (GGDEF)-like protein/PAS domain S-box-containing protein</fullName>
    </submittedName>
</protein>
<reference evidence="4 5" key="1">
    <citation type="submission" date="2020-08" db="EMBL/GenBank/DDBJ databases">
        <title>Sequencing the genomes of 1000 actinobacteria strains.</title>
        <authorList>
            <person name="Klenk H.-P."/>
        </authorList>
    </citation>
    <scope>NUCLEOTIDE SEQUENCE [LARGE SCALE GENOMIC DNA]</scope>
    <source>
        <strain evidence="4 5">DSM 43149</strain>
    </source>
</reference>
<dbReference type="EMBL" id="JACHNH010000001">
    <property type="protein sequence ID" value="MBB4763189.1"/>
    <property type="molecule type" value="Genomic_DNA"/>
</dbReference>
<feature type="domain" description="PAS" evidence="1">
    <location>
        <begin position="251"/>
        <end position="306"/>
    </location>
</feature>
<dbReference type="PROSITE" id="PS50113">
    <property type="entry name" value="PAC"/>
    <property type="match status" value="2"/>
</dbReference>
<dbReference type="NCBIfam" id="TIGR00229">
    <property type="entry name" value="sensory_box"/>
    <property type="match status" value="2"/>
</dbReference>